<dbReference type="EMBL" id="FQZN01000003">
    <property type="protein sequence ID" value="SHI49481.1"/>
    <property type="molecule type" value="Genomic_DNA"/>
</dbReference>
<evidence type="ECO:0008006" key="3">
    <source>
        <dbReference type="Google" id="ProtNLM"/>
    </source>
</evidence>
<sequence>MQEHTLIANSGIQIITFPLGINTQEKFKLWYHEWYDTENGVWRLDPVYELRTDDECYYYNKQKLHKGGYLSDPTIEIDVNDLKNDGILPLRIEDENCPGVKGDIFSMTFADRDNKLSMFENVWIPVPYFFKRTPKRFKFGPLNWARVKLVPKGDEKGQKNYDVLLAFDTRARCESDEYDECPVFPDVFRGDMDFELCSNEFYLMDFCSPGNNWSYIDEYLLHLVHPGIARVSQIKGANVRRMAYIASYAFLINYLAQKDAFPKIKLYKDTDVEIKDVDMVVDIGNSRTTALLIEDNTNFNQVRQLELTDYTNLVKEAGESLVVNKHDEPFDMRLAFRKVDFGDFGIKDSKQFVYPSLIRLGQEANTLIHLATNSADEVESLSTYSSPKRYLWDWRPNKEEWKFLVLNGEKDDHILNLRGITNQLKSDGKLDLTGESGSSFHYSRRSLMTFSFLEMLIQAKTQINGEEHRSNKTGFGKPSMPRRIRRIIITCPTAMSKVEREALIHCAKDAVILLENFEYKNPSDNPKPGKSVEVIPAVRSMKDDDGSWYYDEATCSQLVYMYGEVGHKYKGCCQEFFNLYGKVDDGDVQPSITVGSLDIGAGTSDLMISKYTYIKGDVTTITPDPKFYDSYYFAGDDMLHALIKNIMLLDENSAFRTELKSLSTRDYRQKIKDFFGEDYNGQSIADRVLRKDFNIQYSVPLMCHFLELLKQNSKDCVVKYSDVFADCPPNDVVIEEFKRKMNIDITTLSWRFNKEAVSEIVRKEFEPLLKKVATIVYSFACDVVLLSGRPASLPAIRDIFLKYYSVSPNRLIVLNDYYVGDWYPFGENTGYIKNAKTVVAMGGVLGHYASELSNLNKFIINLDLLKKNLKSTVNFIEASREGQPIEYFITPDQNRGDITVSSIPETLNVRQIGMDSYPCRALYSIDFNRHKMADKIRKKAVLSNEGCPTDAKVMGLVNEAIDTLKKRMPFKITIERDAEDKENLTISSITDKEGNDVMDGNLEIHIQSLGVDEQYWLDSGAFDF</sequence>
<name>A0A1M6BL95_9BACE</name>
<dbReference type="InterPro" id="IPR009216">
    <property type="entry name" value="Virulence_factor_SrfB"/>
</dbReference>
<evidence type="ECO:0000313" key="1">
    <source>
        <dbReference type="EMBL" id="SHI49481.1"/>
    </source>
</evidence>
<protein>
    <recommendedName>
        <fullName evidence="3">Virulence factor SrfB</fullName>
    </recommendedName>
</protein>
<accession>A0A1M6BL95</accession>
<dbReference type="RefSeq" id="WP_073312705.1">
    <property type="nucleotide sequence ID" value="NZ_FQZN01000003.1"/>
</dbReference>
<proteinExistence type="predicted"/>
<dbReference type="AlphaFoldDB" id="A0A1M6BL95"/>
<dbReference type="Proteomes" id="UP000184192">
    <property type="component" value="Unassembled WGS sequence"/>
</dbReference>
<evidence type="ECO:0000313" key="2">
    <source>
        <dbReference type="Proteomes" id="UP000184192"/>
    </source>
</evidence>
<dbReference type="GeneID" id="92710866"/>
<gene>
    <name evidence="1" type="ORF">SAMN05444350_10346</name>
</gene>
<organism evidence="1 2">
    <name type="scientific">Bacteroides stercorirosoris</name>
    <dbReference type="NCBI Taxonomy" id="871324"/>
    <lineage>
        <taxon>Bacteria</taxon>
        <taxon>Pseudomonadati</taxon>
        <taxon>Bacteroidota</taxon>
        <taxon>Bacteroidia</taxon>
        <taxon>Bacteroidales</taxon>
        <taxon>Bacteroidaceae</taxon>
        <taxon>Bacteroides</taxon>
    </lineage>
</organism>
<keyword evidence="2" id="KW-1185">Reference proteome</keyword>
<reference evidence="2" key="1">
    <citation type="submission" date="2016-11" db="EMBL/GenBank/DDBJ databases">
        <authorList>
            <person name="Varghese N."/>
            <person name="Submissions S."/>
        </authorList>
    </citation>
    <scope>NUCLEOTIDE SEQUENCE [LARGE SCALE GENOMIC DNA]</scope>
    <source>
        <strain evidence="2">DSM 26884</strain>
    </source>
</reference>
<dbReference type="eggNOG" id="COG4457">
    <property type="taxonomic scope" value="Bacteria"/>
</dbReference>
<dbReference type="Pfam" id="PF07520">
    <property type="entry name" value="SrfB"/>
    <property type="match status" value="1"/>
</dbReference>